<feature type="transmembrane region" description="Helical" evidence="1">
    <location>
        <begin position="171"/>
        <end position="190"/>
    </location>
</feature>
<proteinExistence type="predicted"/>
<reference evidence="2" key="1">
    <citation type="submission" date="2020-08" db="EMBL/GenBank/DDBJ databases">
        <title>Genomic Encyclopedia of Type Strains, Phase IV (KMG-IV): sequencing the most valuable type-strain genomes for metagenomic binning, comparative biology and taxonomic classification.</title>
        <authorList>
            <person name="Goeker M."/>
        </authorList>
    </citation>
    <scope>NUCLEOTIDE SEQUENCE [LARGE SCALE GENOMIC DNA]</scope>
    <source>
        <strain evidence="2">DSM 105720</strain>
    </source>
</reference>
<accession>A0A840D7I5</accession>
<dbReference type="AlphaFoldDB" id="A0A840D7I5"/>
<keyword evidence="1" id="KW-1133">Transmembrane helix</keyword>
<keyword evidence="1" id="KW-0812">Transmembrane</keyword>
<sequence>MDKDKALASVNEIKELMEKSSKFVSFSGLAAIMAGIYSLAGSFIVAKVLSPGLTLQEITVTALVVLGASIVTAFVLSYYKAKKIEQKFFSKLTYRTLWSFALPLLVGGLLCLSLILHKSYGLTSSIMLLFYGLSLVNTSKYTYSNFAWLGYGFLLIGIVDCFFIGHGLLFWTIGFGGLHLLYGIWFYVHYERKSNR</sequence>
<evidence type="ECO:0000313" key="3">
    <source>
        <dbReference type="Proteomes" id="UP000560658"/>
    </source>
</evidence>
<dbReference type="RefSeq" id="WP_183209202.1">
    <property type="nucleotide sequence ID" value="NZ_JACIER010000015.1"/>
</dbReference>
<protein>
    <submittedName>
        <fullName evidence="2">Uncharacterized protein</fullName>
    </submittedName>
</protein>
<evidence type="ECO:0000313" key="2">
    <source>
        <dbReference type="EMBL" id="MBB4045434.1"/>
    </source>
</evidence>
<evidence type="ECO:0000256" key="1">
    <source>
        <dbReference type="SAM" id="Phobius"/>
    </source>
</evidence>
<feature type="transmembrane region" description="Helical" evidence="1">
    <location>
        <begin position="58"/>
        <end position="76"/>
    </location>
</feature>
<feature type="transmembrane region" description="Helical" evidence="1">
    <location>
        <begin position="146"/>
        <end position="165"/>
    </location>
</feature>
<name>A0A840D7I5_9BACE</name>
<keyword evidence="3" id="KW-1185">Reference proteome</keyword>
<organism evidence="2 3">
    <name type="scientific">Bacteroides reticulotermitis</name>
    <dbReference type="NCBI Taxonomy" id="1133319"/>
    <lineage>
        <taxon>Bacteria</taxon>
        <taxon>Pseudomonadati</taxon>
        <taxon>Bacteroidota</taxon>
        <taxon>Bacteroidia</taxon>
        <taxon>Bacteroidales</taxon>
        <taxon>Bacteroidaceae</taxon>
        <taxon>Bacteroides</taxon>
    </lineage>
</organism>
<feature type="transmembrane region" description="Helical" evidence="1">
    <location>
        <begin position="97"/>
        <end position="116"/>
    </location>
</feature>
<gene>
    <name evidence="2" type="ORF">GGR06_003248</name>
</gene>
<dbReference type="Proteomes" id="UP000560658">
    <property type="component" value="Unassembled WGS sequence"/>
</dbReference>
<feature type="transmembrane region" description="Helical" evidence="1">
    <location>
        <begin position="122"/>
        <end position="139"/>
    </location>
</feature>
<feature type="transmembrane region" description="Helical" evidence="1">
    <location>
        <begin position="23"/>
        <end position="46"/>
    </location>
</feature>
<dbReference type="EMBL" id="JACIER010000015">
    <property type="protein sequence ID" value="MBB4045434.1"/>
    <property type="molecule type" value="Genomic_DNA"/>
</dbReference>
<comment type="caution">
    <text evidence="2">The sequence shown here is derived from an EMBL/GenBank/DDBJ whole genome shotgun (WGS) entry which is preliminary data.</text>
</comment>
<keyword evidence="1" id="KW-0472">Membrane</keyword>